<dbReference type="Proteomes" id="UP000887013">
    <property type="component" value="Unassembled WGS sequence"/>
</dbReference>
<organism evidence="1 2">
    <name type="scientific">Nephila pilipes</name>
    <name type="common">Giant wood spider</name>
    <name type="synonym">Nephila maculata</name>
    <dbReference type="NCBI Taxonomy" id="299642"/>
    <lineage>
        <taxon>Eukaryota</taxon>
        <taxon>Metazoa</taxon>
        <taxon>Ecdysozoa</taxon>
        <taxon>Arthropoda</taxon>
        <taxon>Chelicerata</taxon>
        <taxon>Arachnida</taxon>
        <taxon>Araneae</taxon>
        <taxon>Araneomorphae</taxon>
        <taxon>Entelegynae</taxon>
        <taxon>Araneoidea</taxon>
        <taxon>Nephilidae</taxon>
        <taxon>Nephila</taxon>
    </lineage>
</organism>
<feature type="non-terminal residue" evidence="1">
    <location>
        <position position="19"/>
    </location>
</feature>
<comment type="caution">
    <text evidence="1">The sequence shown here is derived from an EMBL/GenBank/DDBJ whole genome shotgun (WGS) entry which is preliminary data.</text>
</comment>
<dbReference type="EMBL" id="BMAW01107884">
    <property type="protein sequence ID" value="GFT31240.1"/>
    <property type="molecule type" value="Genomic_DNA"/>
</dbReference>
<proteinExistence type="predicted"/>
<reference evidence="1" key="1">
    <citation type="submission" date="2020-08" db="EMBL/GenBank/DDBJ databases">
        <title>Multicomponent nature underlies the extraordinary mechanical properties of spider dragline silk.</title>
        <authorList>
            <person name="Kono N."/>
            <person name="Nakamura H."/>
            <person name="Mori M."/>
            <person name="Yoshida Y."/>
            <person name="Ohtoshi R."/>
            <person name="Malay A.D."/>
            <person name="Moran D.A.P."/>
            <person name="Tomita M."/>
            <person name="Numata K."/>
            <person name="Arakawa K."/>
        </authorList>
    </citation>
    <scope>NUCLEOTIDE SEQUENCE</scope>
</reference>
<evidence type="ECO:0000313" key="2">
    <source>
        <dbReference type="Proteomes" id="UP000887013"/>
    </source>
</evidence>
<dbReference type="AlphaFoldDB" id="A0A8X6NTC5"/>
<keyword evidence="2" id="KW-1185">Reference proteome</keyword>
<sequence>MGDVMVIPPVLTDQMNSIV</sequence>
<gene>
    <name evidence="1" type="ORF">NPIL_190311</name>
</gene>
<name>A0A8X6NTC5_NEPPI</name>
<protein>
    <submittedName>
        <fullName evidence="1">Uncharacterized protein</fullName>
    </submittedName>
</protein>
<accession>A0A8X6NTC5</accession>
<evidence type="ECO:0000313" key="1">
    <source>
        <dbReference type="EMBL" id="GFT31240.1"/>
    </source>
</evidence>